<dbReference type="Pfam" id="PF08239">
    <property type="entry name" value="SH3_3"/>
    <property type="match status" value="2"/>
</dbReference>
<evidence type="ECO:0000256" key="1">
    <source>
        <dbReference type="SAM" id="MobiDB-lite"/>
    </source>
</evidence>
<accession>A0A2K4ZEN4</accession>
<keyword evidence="2" id="KW-1133">Transmembrane helix</keyword>
<organism evidence="4 5">
    <name type="scientific">Acetatifactor muris</name>
    <dbReference type="NCBI Taxonomy" id="879566"/>
    <lineage>
        <taxon>Bacteria</taxon>
        <taxon>Bacillati</taxon>
        <taxon>Bacillota</taxon>
        <taxon>Clostridia</taxon>
        <taxon>Lachnospirales</taxon>
        <taxon>Lachnospiraceae</taxon>
        <taxon>Acetatifactor</taxon>
    </lineage>
</organism>
<dbReference type="Proteomes" id="UP000236311">
    <property type="component" value="Unassembled WGS sequence"/>
</dbReference>
<evidence type="ECO:0000313" key="5">
    <source>
        <dbReference type="Proteomes" id="UP000236311"/>
    </source>
</evidence>
<dbReference type="InterPro" id="IPR003646">
    <property type="entry name" value="SH3-like_bac-type"/>
</dbReference>
<keyword evidence="2" id="KW-0812">Transmembrane</keyword>
<dbReference type="PROSITE" id="PS51781">
    <property type="entry name" value="SH3B"/>
    <property type="match status" value="2"/>
</dbReference>
<sequence length="413" mass="45037">MQKSKMEVIRDYIVKHSKFVFPVIVIVVVAFTVSIALNAGNAKEDEQEESLPSETASVPESQAADPEPASKEVPLVANEDSDLYTLIATYYNAMATGESDVLASLYDEVSDNDVLRYSEMAKYLDHIPALEVYTKPGYAEGDTLVYVYYRLCFKNHEEEVPGWQTFYVSRDDTGKLYMKNGKNLTPEENEYVVAVSAQDDVVEFNNRVSVEFNDLLSQNPDIGAYMSEFGSQVQAAIGVTLAEQNVPEQTPQEGSEGENPEAGGEGGESPEAPAEPEPPVQSGPQYATATTTVNVRSSDSEQADKLGKVPGGTKVQVQEVRVNGWTKIVFEGSDGYIKSEFLQMEESAEGQTAIGTVTATTNINVRAAASEDAERLGLLSGGDSLELLANENDWCKVNYNGKIGYVKAEYVTQ</sequence>
<dbReference type="OrthoDB" id="1690999at2"/>
<reference evidence="4 5" key="1">
    <citation type="submission" date="2018-01" db="EMBL/GenBank/DDBJ databases">
        <authorList>
            <person name="Gaut B.S."/>
            <person name="Morton B.R."/>
            <person name="Clegg M.T."/>
            <person name="Duvall M.R."/>
        </authorList>
    </citation>
    <scope>NUCLEOTIDE SEQUENCE [LARGE SCALE GENOMIC DNA]</scope>
    <source>
        <strain evidence="4">GP69</strain>
    </source>
</reference>
<dbReference type="AlphaFoldDB" id="A0A2K4ZEN4"/>
<feature type="domain" description="SH3b" evidence="3">
    <location>
        <begin position="352"/>
        <end position="413"/>
    </location>
</feature>
<proteinExistence type="predicted"/>
<gene>
    <name evidence="4" type="ORF">AMURIS_01630</name>
</gene>
<dbReference type="EMBL" id="OFSM01000007">
    <property type="protein sequence ID" value="SOY28916.1"/>
    <property type="molecule type" value="Genomic_DNA"/>
</dbReference>
<dbReference type="RefSeq" id="WP_103238984.1">
    <property type="nucleotide sequence ID" value="NZ_JANJZD010000014.1"/>
</dbReference>
<name>A0A2K4ZEN4_9FIRM</name>
<evidence type="ECO:0000256" key="2">
    <source>
        <dbReference type="SAM" id="Phobius"/>
    </source>
</evidence>
<feature type="region of interest" description="Disordered" evidence="1">
    <location>
        <begin position="42"/>
        <end position="72"/>
    </location>
</feature>
<dbReference type="InterPro" id="IPR052354">
    <property type="entry name" value="Cell_Wall_Dynamics_Protein"/>
</dbReference>
<evidence type="ECO:0000313" key="4">
    <source>
        <dbReference type="EMBL" id="SOY28916.1"/>
    </source>
</evidence>
<dbReference type="PANTHER" id="PTHR34408">
    <property type="entry name" value="FAMILY PROTEIN, PUTATIVE-RELATED"/>
    <property type="match status" value="1"/>
</dbReference>
<dbReference type="PANTHER" id="PTHR34408:SF2">
    <property type="entry name" value="CELL WALL-BINDING PROTEIN YWSB"/>
    <property type="match status" value="1"/>
</dbReference>
<keyword evidence="5" id="KW-1185">Reference proteome</keyword>
<keyword evidence="2" id="KW-0472">Membrane</keyword>
<dbReference type="Gene3D" id="2.30.30.40">
    <property type="entry name" value="SH3 Domains"/>
    <property type="match status" value="2"/>
</dbReference>
<feature type="domain" description="SH3b" evidence="3">
    <location>
        <begin position="282"/>
        <end position="346"/>
    </location>
</feature>
<feature type="transmembrane region" description="Helical" evidence="2">
    <location>
        <begin position="20"/>
        <end position="40"/>
    </location>
</feature>
<evidence type="ECO:0000259" key="3">
    <source>
        <dbReference type="PROSITE" id="PS51781"/>
    </source>
</evidence>
<protein>
    <submittedName>
        <fullName evidence="4">Bacterial SH3 domain protein</fullName>
    </submittedName>
</protein>
<dbReference type="SMART" id="SM00287">
    <property type="entry name" value="SH3b"/>
    <property type="match status" value="2"/>
</dbReference>
<feature type="region of interest" description="Disordered" evidence="1">
    <location>
        <begin position="247"/>
        <end position="285"/>
    </location>
</feature>